<feature type="transmembrane region" description="Helical" evidence="11">
    <location>
        <begin position="56"/>
        <end position="80"/>
    </location>
</feature>
<evidence type="ECO:0000256" key="9">
    <source>
        <dbReference type="ARBA" id="ARBA00023136"/>
    </source>
</evidence>
<feature type="transmembrane region" description="Helical" evidence="11">
    <location>
        <begin position="549"/>
        <end position="571"/>
    </location>
</feature>
<dbReference type="EMBL" id="JBBBZM010000001">
    <property type="protein sequence ID" value="KAL0640823.1"/>
    <property type="molecule type" value="Genomic_DNA"/>
</dbReference>
<evidence type="ECO:0000256" key="6">
    <source>
        <dbReference type="ARBA" id="ARBA00022692"/>
    </source>
</evidence>
<feature type="transmembrane region" description="Helical" evidence="11">
    <location>
        <begin position="583"/>
        <end position="603"/>
    </location>
</feature>
<reference evidence="12 13" key="1">
    <citation type="submission" date="2024-02" db="EMBL/GenBank/DDBJ databases">
        <title>Discinaceae phylogenomics.</title>
        <authorList>
            <person name="Dirks A.C."/>
            <person name="James T.Y."/>
        </authorList>
    </citation>
    <scope>NUCLEOTIDE SEQUENCE [LARGE SCALE GENOMIC DNA]</scope>
    <source>
        <strain evidence="12 13">ACD0624</strain>
    </source>
</reference>
<keyword evidence="8 11" id="KW-1133">Transmembrane helix</keyword>
<dbReference type="SUPFAM" id="SSF53649">
    <property type="entry name" value="Alkaline phosphatase-like"/>
    <property type="match status" value="1"/>
</dbReference>
<name>A0ABR3GYC3_9PEZI</name>
<dbReference type="Proteomes" id="UP001447188">
    <property type="component" value="Unassembled WGS sequence"/>
</dbReference>
<evidence type="ECO:0000256" key="10">
    <source>
        <dbReference type="ARBA" id="ARBA00023180"/>
    </source>
</evidence>
<evidence type="ECO:0000256" key="7">
    <source>
        <dbReference type="ARBA" id="ARBA00022824"/>
    </source>
</evidence>
<dbReference type="InterPro" id="IPR002591">
    <property type="entry name" value="Phosphodiest/P_Trfase"/>
</dbReference>
<feature type="transmembrane region" description="Helical" evidence="11">
    <location>
        <begin position="846"/>
        <end position="863"/>
    </location>
</feature>
<dbReference type="CDD" id="cd16023">
    <property type="entry name" value="GPI_EPT_3"/>
    <property type="match status" value="1"/>
</dbReference>
<feature type="transmembrane region" description="Helical" evidence="11">
    <location>
        <begin position="703"/>
        <end position="727"/>
    </location>
</feature>
<keyword evidence="10" id="KW-0325">Glycoprotein</keyword>
<evidence type="ECO:0000256" key="1">
    <source>
        <dbReference type="ARBA" id="ARBA00004477"/>
    </source>
</evidence>
<feature type="transmembrane region" description="Helical" evidence="11">
    <location>
        <begin position="514"/>
        <end position="537"/>
    </location>
</feature>
<feature type="transmembrane region" description="Helical" evidence="11">
    <location>
        <begin position="747"/>
        <end position="766"/>
    </location>
</feature>
<dbReference type="InterPro" id="IPR017850">
    <property type="entry name" value="Alkaline_phosphatase_core_sf"/>
</dbReference>
<comment type="similarity">
    <text evidence="3">Belongs to the PIGG/PIGN/PIGO family. PIGO subfamily.</text>
</comment>
<sequence length="1050" mass="114628">MGISAHQSQTLPSTEHGGITAAAKGTRSQQLAGSRDEVAKKRKLLQQSIFKYNHGLLVGLLLSFVYLHGVGIFLFTKGFLLTRLVLHQKSTCDISPLQEYAQHEPVWVGGIDEGCWHPKTFDKAIIVVIDALRFDFTVPFEPKDDSTPTHLFHNAFTTPYKTSVESPQNAVLLPFIADPPTTTLQRLKGLTTGTLPTFIDAGSNFAGNSIEEDNLISQLKSLGKRMAFMGDDTWIALFPGMFEPEMEHPYESLNVWDLHTVDNGVSEHIFPLLHPENQNKWDIAIGHYLGVDHAGHRYGPDHFAMTEKLKQMDEVVERLMEGIDDNTLLVVMGDHGMDPKGDHGGESQGEVEAALWLYSKRPVFGRFPEELPPNGGGRGAGSDGLRSVAQIDLVPTLSLLLGAPIPFNNLGAPIVEAFVGDGETEGLRNLAQVSRLTAAQIKRYRREYAGESGEMEADDDFAVKWEQGQLKWAKYQDKWQKTSRLEWMSVFHDSSAYQENILKACREVWASFDLVSMAAGITVLAGSVATLAVYARGFVGDQAKLTNTLISGILKGLSAGAIGSIIAGYLVEEDFFPLSRLRLMLFSTSIGAIIGFFSATILARRQLTTIWPTTGWGILSVVFTVTHSLTFSSNSFTIWESQILSYFLSTFAIGGLIASQRNQDLTQRMLGTYHSVVFFILTRVASFSKLCREEQMPYCKSTFYASATSSVSAPWSLAILFVMAMALPSIIKSFYSGSKSYHGPAPVTIGWAFRAGLVLSALYWLLDSADNGGWFEVPESFLKSSKTMVAQIVLGMGLVAGSVVYAWASLCLGVEIEGKKTESTDRTITSESGKTVLLLGYANVHGSRYFLLVVSWALALILLQKPMGGASMGILLWQILSLLEIIDCNNLSDSAIGPIALGLLGNSHFFSTGHQAALSSIQWESAFIPFSSIRYPWSPLLVIGNTLGPQILAALAVPLVVLWKAPPKRAGLLGSVAVAGATHMLYHTVTALSTVACAGHLRRHLMLYRIFSPRFMLGAAVLLIVDLIVTLVAVGGVRWNALAVAEIFGI</sequence>
<keyword evidence="7" id="KW-0256">Endoplasmic reticulum</keyword>
<evidence type="ECO:0000256" key="3">
    <source>
        <dbReference type="ARBA" id="ARBA00008695"/>
    </source>
</evidence>
<comment type="subcellular location">
    <subcellularLocation>
        <location evidence="1">Endoplasmic reticulum membrane</location>
        <topology evidence="1">Multi-pass membrane protein</topology>
    </subcellularLocation>
</comment>
<dbReference type="Gene3D" id="3.40.720.10">
    <property type="entry name" value="Alkaline Phosphatase, subunit A"/>
    <property type="match status" value="1"/>
</dbReference>
<keyword evidence="6 11" id="KW-0812">Transmembrane</keyword>
<gene>
    <name evidence="12" type="primary">GPI13</name>
    <name evidence="12" type="ORF">Q9L58_000130</name>
</gene>
<evidence type="ECO:0000256" key="11">
    <source>
        <dbReference type="SAM" id="Phobius"/>
    </source>
</evidence>
<dbReference type="PANTHER" id="PTHR23071:SF1">
    <property type="entry name" value="GPI ETHANOLAMINE PHOSPHATE TRANSFERASE 3"/>
    <property type="match status" value="1"/>
</dbReference>
<keyword evidence="5" id="KW-0808">Transferase</keyword>
<keyword evidence="4" id="KW-0337">GPI-anchor biosynthesis</keyword>
<evidence type="ECO:0000256" key="8">
    <source>
        <dbReference type="ARBA" id="ARBA00022989"/>
    </source>
</evidence>
<organism evidence="12 13">
    <name type="scientific">Discina gigas</name>
    <dbReference type="NCBI Taxonomy" id="1032678"/>
    <lineage>
        <taxon>Eukaryota</taxon>
        <taxon>Fungi</taxon>
        <taxon>Dikarya</taxon>
        <taxon>Ascomycota</taxon>
        <taxon>Pezizomycotina</taxon>
        <taxon>Pezizomycetes</taxon>
        <taxon>Pezizales</taxon>
        <taxon>Discinaceae</taxon>
        <taxon>Discina</taxon>
    </lineage>
</organism>
<feature type="transmembrane region" description="Helical" evidence="11">
    <location>
        <begin position="1013"/>
        <end position="1034"/>
    </location>
</feature>
<feature type="transmembrane region" description="Helical" evidence="11">
    <location>
        <begin position="940"/>
        <end position="963"/>
    </location>
</feature>
<evidence type="ECO:0000313" key="13">
    <source>
        <dbReference type="Proteomes" id="UP001447188"/>
    </source>
</evidence>
<evidence type="ECO:0000256" key="2">
    <source>
        <dbReference type="ARBA" id="ARBA00004687"/>
    </source>
</evidence>
<proteinExistence type="inferred from homology"/>
<accession>A0ABR3GYC3</accession>
<dbReference type="InterPro" id="IPR037675">
    <property type="entry name" value="PIG-O_N"/>
</dbReference>
<evidence type="ECO:0000256" key="4">
    <source>
        <dbReference type="ARBA" id="ARBA00022502"/>
    </source>
</evidence>
<feature type="transmembrane region" description="Helical" evidence="11">
    <location>
        <begin position="787"/>
        <end position="808"/>
    </location>
</feature>
<dbReference type="PANTHER" id="PTHR23071">
    <property type="entry name" value="PHOSPHATIDYLINOSITOL GLYCAN"/>
    <property type="match status" value="1"/>
</dbReference>
<feature type="transmembrane region" description="Helical" evidence="11">
    <location>
        <begin position="672"/>
        <end position="691"/>
    </location>
</feature>
<dbReference type="InterPro" id="IPR039524">
    <property type="entry name" value="PIGO/GPI13"/>
</dbReference>
<evidence type="ECO:0000256" key="5">
    <source>
        <dbReference type="ARBA" id="ARBA00022679"/>
    </source>
</evidence>
<keyword evidence="9 11" id="KW-0472">Membrane</keyword>
<comment type="caution">
    <text evidence="12">The sequence shown here is derived from an EMBL/GenBank/DDBJ whole genome shotgun (WGS) entry which is preliminary data.</text>
</comment>
<protein>
    <submittedName>
        <fullName evidence="12">Mannose-ethanolamine phosphotransferase gpi13</fullName>
    </submittedName>
</protein>
<keyword evidence="13" id="KW-1185">Reference proteome</keyword>
<comment type="pathway">
    <text evidence="2">Glycolipid biosynthesis; glycosylphosphatidylinositol-anchor biosynthesis.</text>
</comment>
<feature type="transmembrane region" description="Helical" evidence="11">
    <location>
        <begin position="643"/>
        <end position="660"/>
    </location>
</feature>
<evidence type="ECO:0000313" key="12">
    <source>
        <dbReference type="EMBL" id="KAL0640823.1"/>
    </source>
</evidence>
<feature type="transmembrane region" description="Helical" evidence="11">
    <location>
        <begin position="609"/>
        <end position="631"/>
    </location>
</feature>
<dbReference type="Pfam" id="PF01663">
    <property type="entry name" value="Phosphodiest"/>
    <property type="match status" value="1"/>
</dbReference>